<proteinExistence type="predicted"/>
<evidence type="ECO:0000313" key="1">
    <source>
        <dbReference type="EnsemblMetazoa" id="MESCA011058-PA"/>
    </source>
</evidence>
<dbReference type="EMBL" id="CAQQ02196740">
    <property type="status" value="NOT_ANNOTATED_CDS"/>
    <property type="molecule type" value="Genomic_DNA"/>
</dbReference>
<protein>
    <submittedName>
        <fullName evidence="1">Uncharacterized protein</fullName>
    </submittedName>
</protein>
<dbReference type="STRING" id="36166.T1H457"/>
<keyword evidence="2" id="KW-1185">Reference proteome</keyword>
<reference evidence="1" key="2">
    <citation type="submission" date="2015-06" db="UniProtKB">
        <authorList>
            <consortium name="EnsemblMetazoa"/>
        </authorList>
    </citation>
    <scope>IDENTIFICATION</scope>
</reference>
<evidence type="ECO:0000313" key="2">
    <source>
        <dbReference type="Proteomes" id="UP000015102"/>
    </source>
</evidence>
<dbReference type="AlphaFoldDB" id="T1H457"/>
<dbReference type="Gene3D" id="2.140.10.30">
    <property type="entry name" value="Dipeptidylpeptidase IV, N-terminal domain"/>
    <property type="match status" value="1"/>
</dbReference>
<name>T1H457_MEGSC</name>
<accession>T1H457</accession>
<reference evidence="2" key="1">
    <citation type="submission" date="2013-02" db="EMBL/GenBank/DDBJ databases">
        <authorList>
            <person name="Hughes D."/>
        </authorList>
    </citation>
    <scope>NUCLEOTIDE SEQUENCE</scope>
    <source>
        <strain>Durham</strain>
        <strain evidence="2">NC isolate 2 -- Noor lab</strain>
    </source>
</reference>
<dbReference type="EnsemblMetazoa" id="MESCA011058-RA">
    <property type="protein sequence ID" value="MESCA011058-PA"/>
    <property type="gene ID" value="MESCA011058"/>
</dbReference>
<dbReference type="HOGENOM" id="CLU_2471652_0_0_1"/>
<dbReference type="EMBL" id="CAQQ02196739">
    <property type="status" value="NOT_ANNOTATED_CDS"/>
    <property type="molecule type" value="Genomic_DNA"/>
</dbReference>
<dbReference type="Proteomes" id="UP000015102">
    <property type="component" value="Unassembled WGS sequence"/>
</dbReference>
<organism evidence="1 2">
    <name type="scientific">Megaselia scalaris</name>
    <name type="common">Humpbacked fly</name>
    <name type="synonym">Phora scalaris</name>
    <dbReference type="NCBI Taxonomy" id="36166"/>
    <lineage>
        <taxon>Eukaryota</taxon>
        <taxon>Metazoa</taxon>
        <taxon>Ecdysozoa</taxon>
        <taxon>Arthropoda</taxon>
        <taxon>Hexapoda</taxon>
        <taxon>Insecta</taxon>
        <taxon>Pterygota</taxon>
        <taxon>Neoptera</taxon>
        <taxon>Endopterygota</taxon>
        <taxon>Diptera</taxon>
        <taxon>Brachycera</taxon>
        <taxon>Muscomorpha</taxon>
        <taxon>Platypezoidea</taxon>
        <taxon>Phoridae</taxon>
        <taxon>Megaseliini</taxon>
        <taxon>Megaselia</taxon>
    </lineage>
</organism>
<sequence>MTRAQNCSIIATCFAPNWTCIETHSERAPENEWLDILPHPVFHPDGDSFLVQASIQESGTEHFTHIKHVTITQQRISVISHGRYESTQ</sequence>